<accession>A0A834TYZ1</accession>
<gene>
    <name evidence="2" type="ORF">G2W53_019864</name>
</gene>
<evidence type="ECO:0000313" key="3">
    <source>
        <dbReference type="Proteomes" id="UP000634136"/>
    </source>
</evidence>
<name>A0A834TYZ1_9FABA</name>
<reference evidence="2" key="1">
    <citation type="submission" date="2020-09" db="EMBL/GenBank/DDBJ databases">
        <title>Genome-Enabled Discovery of Anthraquinone Biosynthesis in Senna tora.</title>
        <authorList>
            <person name="Kang S.-H."/>
            <person name="Pandey R.P."/>
            <person name="Lee C.-M."/>
            <person name="Sim J.-S."/>
            <person name="Jeong J.-T."/>
            <person name="Choi B.-S."/>
            <person name="Jung M."/>
            <person name="Ginzburg D."/>
            <person name="Zhao K."/>
            <person name="Won S.Y."/>
            <person name="Oh T.-J."/>
            <person name="Yu Y."/>
            <person name="Kim N.-H."/>
            <person name="Lee O.R."/>
            <person name="Lee T.-H."/>
            <person name="Bashyal P."/>
            <person name="Kim T.-S."/>
            <person name="Lee W.-H."/>
            <person name="Kawkins C."/>
            <person name="Kim C.-K."/>
            <person name="Kim J.S."/>
            <person name="Ahn B.O."/>
            <person name="Rhee S.Y."/>
            <person name="Sohng J.K."/>
        </authorList>
    </citation>
    <scope>NUCLEOTIDE SEQUENCE</scope>
    <source>
        <tissue evidence="2">Leaf</tissue>
    </source>
</reference>
<dbReference type="Proteomes" id="UP000634136">
    <property type="component" value="Unassembled WGS sequence"/>
</dbReference>
<dbReference type="EMBL" id="JAAIUW010000006">
    <property type="protein sequence ID" value="KAF7828700.1"/>
    <property type="molecule type" value="Genomic_DNA"/>
</dbReference>
<keyword evidence="3" id="KW-1185">Reference proteome</keyword>
<protein>
    <submittedName>
        <fullName evidence="2">Uncharacterized protein</fullName>
    </submittedName>
</protein>
<feature type="region of interest" description="Disordered" evidence="1">
    <location>
        <begin position="44"/>
        <end position="67"/>
    </location>
</feature>
<evidence type="ECO:0000256" key="1">
    <source>
        <dbReference type="SAM" id="MobiDB-lite"/>
    </source>
</evidence>
<organism evidence="2 3">
    <name type="scientific">Senna tora</name>
    <dbReference type="NCBI Taxonomy" id="362788"/>
    <lineage>
        <taxon>Eukaryota</taxon>
        <taxon>Viridiplantae</taxon>
        <taxon>Streptophyta</taxon>
        <taxon>Embryophyta</taxon>
        <taxon>Tracheophyta</taxon>
        <taxon>Spermatophyta</taxon>
        <taxon>Magnoliopsida</taxon>
        <taxon>eudicotyledons</taxon>
        <taxon>Gunneridae</taxon>
        <taxon>Pentapetalae</taxon>
        <taxon>rosids</taxon>
        <taxon>fabids</taxon>
        <taxon>Fabales</taxon>
        <taxon>Fabaceae</taxon>
        <taxon>Caesalpinioideae</taxon>
        <taxon>Cassia clade</taxon>
        <taxon>Senna</taxon>
    </lineage>
</organism>
<comment type="caution">
    <text evidence="2">The sequence shown here is derived from an EMBL/GenBank/DDBJ whole genome shotgun (WGS) entry which is preliminary data.</text>
</comment>
<sequence>MIHMMKMDATIKLISEGGKGNAEMGNSVCKRSYITRAYLAMTHQVGHPHPPNAYHSDESSDGVRALL</sequence>
<proteinExistence type="predicted"/>
<evidence type="ECO:0000313" key="2">
    <source>
        <dbReference type="EMBL" id="KAF7828700.1"/>
    </source>
</evidence>
<dbReference type="AlphaFoldDB" id="A0A834TYZ1"/>